<feature type="compositionally biased region" description="Pro residues" evidence="9">
    <location>
        <begin position="1078"/>
        <end position="1087"/>
    </location>
</feature>
<feature type="domain" description="FYVE-type" evidence="12">
    <location>
        <begin position="1965"/>
        <end position="2024"/>
    </location>
</feature>
<comment type="subcellular location">
    <subcellularLocation>
        <location evidence="1">Cytoplasm</location>
        <location evidence="1">Cytoskeleton</location>
    </subcellularLocation>
</comment>
<dbReference type="Proteomes" id="UP000594260">
    <property type="component" value="Unplaced"/>
</dbReference>
<feature type="region of interest" description="Disordered" evidence="9">
    <location>
        <begin position="519"/>
        <end position="573"/>
    </location>
</feature>
<feature type="region of interest" description="Disordered" evidence="9">
    <location>
        <begin position="2193"/>
        <end position="2212"/>
    </location>
</feature>
<dbReference type="Pfam" id="PF01363">
    <property type="entry name" value="FYVE"/>
    <property type="match status" value="1"/>
</dbReference>
<evidence type="ECO:0000256" key="1">
    <source>
        <dbReference type="ARBA" id="ARBA00004245"/>
    </source>
</evidence>
<keyword evidence="2" id="KW-0963">Cytoplasm</keyword>
<feature type="region of interest" description="Disordered" evidence="9">
    <location>
        <begin position="110"/>
        <end position="130"/>
    </location>
</feature>
<dbReference type="CDD" id="cd00160">
    <property type="entry name" value="RhoGEF"/>
    <property type="match status" value="1"/>
</dbReference>
<evidence type="ECO:0000256" key="5">
    <source>
        <dbReference type="ARBA" id="ARBA00022771"/>
    </source>
</evidence>
<dbReference type="GeneID" id="111245905"/>
<feature type="compositionally biased region" description="Basic and acidic residues" evidence="9">
    <location>
        <begin position="666"/>
        <end position="708"/>
    </location>
</feature>
<dbReference type="GO" id="GO:0005085">
    <property type="term" value="F:guanyl-nucleotide exchange factor activity"/>
    <property type="evidence" value="ECO:0007669"/>
    <property type="project" value="UniProtKB-KW"/>
</dbReference>
<evidence type="ECO:0000259" key="12">
    <source>
        <dbReference type="PROSITE" id="PS50178"/>
    </source>
</evidence>
<keyword evidence="14" id="KW-1185">Reference proteome</keyword>
<feature type="region of interest" description="Disordered" evidence="9">
    <location>
        <begin position="666"/>
        <end position="774"/>
    </location>
</feature>
<keyword evidence="4" id="KW-0479">Metal-binding</keyword>
<dbReference type="PROSITE" id="PS50010">
    <property type="entry name" value="DH_2"/>
    <property type="match status" value="1"/>
</dbReference>
<feature type="region of interest" description="Disordered" evidence="9">
    <location>
        <begin position="600"/>
        <end position="630"/>
    </location>
</feature>
<feature type="compositionally biased region" description="Basic and acidic residues" evidence="9">
    <location>
        <begin position="867"/>
        <end position="880"/>
    </location>
</feature>
<dbReference type="SMART" id="SM00325">
    <property type="entry name" value="RhoGEF"/>
    <property type="match status" value="1"/>
</dbReference>
<dbReference type="InterPro" id="IPR013083">
    <property type="entry name" value="Znf_RING/FYVE/PHD"/>
</dbReference>
<proteinExistence type="predicted"/>
<dbReference type="OrthoDB" id="245697at2759"/>
<feature type="compositionally biased region" description="Low complexity" evidence="9">
    <location>
        <begin position="1170"/>
        <end position="1185"/>
    </location>
</feature>
<dbReference type="Pfam" id="PF00169">
    <property type="entry name" value="PH"/>
    <property type="match status" value="2"/>
</dbReference>
<feature type="domain" description="PH" evidence="10">
    <location>
        <begin position="2103"/>
        <end position="2200"/>
    </location>
</feature>
<feature type="compositionally biased region" description="Basic residues" evidence="9">
    <location>
        <begin position="1486"/>
        <end position="1497"/>
    </location>
</feature>
<dbReference type="Gene3D" id="1.20.900.10">
    <property type="entry name" value="Dbl homology (DH) domain"/>
    <property type="match status" value="1"/>
</dbReference>
<feature type="compositionally biased region" description="Acidic residues" evidence="9">
    <location>
        <begin position="1590"/>
        <end position="1600"/>
    </location>
</feature>
<feature type="compositionally biased region" description="Polar residues" evidence="9">
    <location>
        <begin position="852"/>
        <end position="862"/>
    </location>
</feature>
<keyword evidence="7" id="KW-0206">Cytoskeleton</keyword>
<feature type="compositionally biased region" description="Basic and acidic residues" evidence="9">
    <location>
        <begin position="600"/>
        <end position="628"/>
    </location>
</feature>
<feature type="compositionally biased region" description="Basic and acidic residues" evidence="9">
    <location>
        <begin position="523"/>
        <end position="533"/>
    </location>
</feature>
<dbReference type="Gene3D" id="2.30.29.30">
    <property type="entry name" value="Pleckstrin-homology domain (PH domain)/Phosphotyrosine-binding domain (PTB)"/>
    <property type="match status" value="2"/>
</dbReference>
<feature type="region of interest" description="Disordered" evidence="9">
    <location>
        <begin position="336"/>
        <end position="366"/>
    </location>
</feature>
<dbReference type="EnsemblMetazoa" id="XM_022794889">
    <property type="protein sequence ID" value="XP_022650624"/>
    <property type="gene ID" value="LOC111245905"/>
</dbReference>
<evidence type="ECO:0000313" key="13">
    <source>
        <dbReference type="EnsemblMetazoa" id="XP_022650624"/>
    </source>
</evidence>
<keyword evidence="6" id="KW-0862">Zinc</keyword>
<evidence type="ECO:0000256" key="9">
    <source>
        <dbReference type="SAM" id="MobiDB-lite"/>
    </source>
</evidence>
<dbReference type="InterPro" id="IPR000219">
    <property type="entry name" value="DH_dom"/>
</dbReference>
<dbReference type="SUPFAM" id="SSF48065">
    <property type="entry name" value="DBL homology domain (DH-domain)"/>
    <property type="match status" value="1"/>
</dbReference>
<dbReference type="KEGG" id="vde:111245905"/>
<feature type="compositionally biased region" description="Polar residues" evidence="9">
    <location>
        <begin position="1120"/>
        <end position="1135"/>
    </location>
</feature>
<dbReference type="GO" id="GO:0005856">
    <property type="term" value="C:cytoskeleton"/>
    <property type="evidence" value="ECO:0007669"/>
    <property type="project" value="UniProtKB-SubCell"/>
</dbReference>
<dbReference type="SMART" id="SM00233">
    <property type="entry name" value="PH"/>
    <property type="match status" value="2"/>
</dbReference>
<evidence type="ECO:0000256" key="8">
    <source>
        <dbReference type="PROSITE-ProRule" id="PRU00091"/>
    </source>
</evidence>
<dbReference type="InterPro" id="IPR000306">
    <property type="entry name" value="Znf_FYVE"/>
</dbReference>
<evidence type="ECO:0000256" key="2">
    <source>
        <dbReference type="ARBA" id="ARBA00022490"/>
    </source>
</evidence>
<feature type="compositionally biased region" description="Basic and acidic residues" evidence="9">
    <location>
        <begin position="1466"/>
        <end position="1484"/>
    </location>
</feature>
<name>A0A7M7JSS9_VARDE</name>
<dbReference type="Gene3D" id="3.30.40.10">
    <property type="entry name" value="Zinc/RING finger domain, C3HC4 (zinc finger)"/>
    <property type="match status" value="1"/>
</dbReference>
<feature type="region of interest" description="Disordered" evidence="9">
    <location>
        <begin position="1170"/>
        <end position="1200"/>
    </location>
</feature>
<feature type="compositionally biased region" description="Basic and acidic residues" evidence="9">
    <location>
        <begin position="554"/>
        <end position="571"/>
    </location>
</feature>
<dbReference type="PROSITE" id="PS50178">
    <property type="entry name" value="ZF_FYVE"/>
    <property type="match status" value="1"/>
</dbReference>
<evidence type="ECO:0000256" key="3">
    <source>
        <dbReference type="ARBA" id="ARBA00022658"/>
    </source>
</evidence>
<dbReference type="InterPro" id="IPR035899">
    <property type="entry name" value="DBL_dom_sf"/>
</dbReference>
<dbReference type="InParanoid" id="A0A7M7JSS9"/>
<dbReference type="PROSITE" id="PS50003">
    <property type="entry name" value="PH_DOMAIN"/>
    <property type="match status" value="2"/>
</dbReference>
<dbReference type="GO" id="GO:0008270">
    <property type="term" value="F:zinc ion binding"/>
    <property type="evidence" value="ECO:0007669"/>
    <property type="project" value="UniProtKB-KW"/>
</dbReference>
<organism evidence="13 14">
    <name type="scientific">Varroa destructor</name>
    <name type="common">Honeybee mite</name>
    <dbReference type="NCBI Taxonomy" id="109461"/>
    <lineage>
        <taxon>Eukaryota</taxon>
        <taxon>Metazoa</taxon>
        <taxon>Ecdysozoa</taxon>
        <taxon>Arthropoda</taxon>
        <taxon>Chelicerata</taxon>
        <taxon>Arachnida</taxon>
        <taxon>Acari</taxon>
        <taxon>Parasitiformes</taxon>
        <taxon>Mesostigmata</taxon>
        <taxon>Gamasina</taxon>
        <taxon>Dermanyssoidea</taxon>
        <taxon>Varroidae</taxon>
        <taxon>Varroa</taxon>
    </lineage>
</organism>
<feature type="region of interest" description="Disordered" evidence="9">
    <location>
        <begin position="845"/>
        <end position="910"/>
    </location>
</feature>
<dbReference type="PANTHER" id="PTHR12673">
    <property type="entry name" value="FACIOGENITAL DYSPLASIA PROTEIN"/>
    <property type="match status" value="1"/>
</dbReference>
<feature type="region of interest" description="Disordered" evidence="9">
    <location>
        <begin position="1074"/>
        <end position="1100"/>
    </location>
</feature>
<dbReference type="InterPro" id="IPR001849">
    <property type="entry name" value="PH_domain"/>
</dbReference>
<dbReference type="InterPro" id="IPR011993">
    <property type="entry name" value="PH-like_dom_sf"/>
</dbReference>
<dbReference type="RefSeq" id="XP_022650624.1">
    <property type="nucleotide sequence ID" value="XM_022794889.1"/>
</dbReference>
<feature type="region of interest" description="Disordered" evidence="9">
    <location>
        <begin position="1590"/>
        <end position="1615"/>
    </location>
</feature>
<feature type="compositionally biased region" description="Polar residues" evidence="9">
    <location>
        <begin position="35"/>
        <end position="48"/>
    </location>
</feature>
<evidence type="ECO:0000313" key="14">
    <source>
        <dbReference type="Proteomes" id="UP000594260"/>
    </source>
</evidence>
<feature type="region of interest" description="Disordered" evidence="9">
    <location>
        <begin position="1383"/>
        <end position="1519"/>
    </location>
</feature>
<feature type="compositionally biased region" description="Polar residues" evidence="9">
    <location>
        <begin position="248"/>
        <end position="258"/>
    </location>
</feature>
<dbReference type="EnsemblMetazoa" id="XM_022794891">
    <property type="protein sequence ID" value="XP_022650626"/>
    <property type="gene ID" value="LOC111245905"/>
</dbReference>
<dbReference type="PANTHER" id="PTHR12673:SF267">
    <property type="entry name" value="PROTEIN CBG10230"/>
    <property type="match status" value="1"/>
</dbReference>
<evidence type="ECO:0000259" key="11">
    <source>
        <dbReference type="PROSITE" id="PS50010"/>
    </source>
</evidence>
<feature type="compositionally biased region" description="Polar residues" evidence="9">
    <location>
        <begin position="1388"/>
        <end position="1405"/>
    </location>
</feature>
<dbReference type="RefSeq" id="XP_022650626.1">
    <property type="nucleotide sequence ID" value="XM_022794891.1"/>
</dbReference>
<reference evidence="13" key="1">
    <citation type="submission" date="2021-01" db="UniProtKB">
        <authorList>
            <consortium name="EnsemblMetazoa"/>
        </authorList>
    </citation>
    <scope>IDENTIFICATION</scope>
</reference>
<dbReference type="OMA" id="NDCCNAI"/>
<feature type="domain" description="DH" evidence="11">
    <location>
        <begin position="1616"/>
        <end position="1805"/>
    </location>
</feature>
<accession>A0A7M7JSS9</accession>
<dbReference type="GO" id="GO:0005737">
    <property type="term" value="C:cytoplasm"/>
    <property type="evidence" value="ECO:0007669"/>
    <property type="project" value="TreeGrafter"/>
</dbReference>
<dbReference type="Pfam" id="PF00621">
    <property type="entry name" value="RhoGEF"/>
    <property type="match status" value="1"/>
</dbReference>
<keyword evidence="5 8" id="KW-0863">Zinc-finger</keyword>
<dbReference type="InterPro" id="IPR017455">
    <property type="entry name" value="Znf_FYVE-rel"/>
</dbReference>
<dbReference type="SUPFAM" id="SSF50729">
    <property type="entry name" value="PH domain-like"/>
    <property type="match status" value="2"/>
</dbReference>
<evidence type="ECO:0000256" key="7">
    <source>
        <dbReference type="ARBA" id="ARBA00023212"/>
    </source>
</evidence>
<feature type="region of interest" description="Disordered" evidence="9">
    <location>
        <begin position="217"/>
        <end position="283"/>
    </location>
</feature>
<feature type="compositionally biased region" description="Basic and acidic residues" evidence="9">
    <location>
        <begin position="752"/>
        <end position="761"/>
    </location>
</feature>
<feature type="compositionally biased region" description="Basic and acidic residues" evidence="9">
    <location>
        <begin position="336"/>
        <end position="347"/>
    </location>
</feature>
<evidence type="ECO:0000256" key="6">
    <source>
        <dbReference type="ARBA" id="ARBA00022833"/>
    </source>
</evidence>
<sequence>MMSPTMSGDTGLSAFAQRGKIALKPPIPIKPKLLRNTTNKNTGGSFNHNGAPKPNIDSGTIDIKSSTKKPAKHELAEPPKERGIMELKTSTDQMKWSRFKDTQAEAFTGAKNSITANEGEHEAKQNEDEEPTYPCICEYIEENGRSQASNDDQIPSLAALRLFWMKKSMEGIDLLMRYKVGRDSGNSSVASSSSCASSGSSCCAPSQHLESLQLASHLPPNRTGKHGRPFRPPVSPSPMQEPSKGASLDSNPITSPAASSDDDPAFPTNSLPRRPLTGATRVDTLERNRIEAIDEEHKYETLDHGARPGYYSEDEGVCCTNIHSQLAKKAKELVRPYQKGDHPKDRPPIPAKPPRPSLSRSNRLPSTSTIVSVQFADEGISDKESNYNENLDLLQEVKAAAQTAGYEPIDTSRGIVPPIPGVPTSGPLMKKDKDRKVVSRFEDSMEAERREFWPVLATQTSIDLKGGKPRTQAPNDAEAMPIEVKVASSKISYENVKAVKGGLVVAPTMPNEKRGLMQRVKSIKMENPFKKGDGDEDGGADSSEKKPGLMGKMFKREKEAGGEESEDKKSFSDTFSKVFHREKKADADIDPNVFQEEKITLSDKLGKMFNKEAKESKDPSSEGGEKKSSFISKVFSKESKELKVPTGSVDSEKKPTLINKMFSKEAKEEKELCGKEEGAEKKPLFPKMFTKESKEARSGLEGEDEHKQSLISWVFSRAAKDGEQSNEGEEDQEKKTFSEMMGDFTGKVFTKTSKEEGDHAKNHGQQQGEKKTFIDKYFPTEKPIIQQVVLTEEMEPDLKKRRMGRITSFQYTKETEGDTESPAKKMLIENLDRITTKVKKVQEMMPKAIASKTESGPKSENGSPEMDDNKESKNTKHDYEITTQIVFTKDLPSGIHKQTKTESESGNLPNREDLHITSVIMPVLAESTGDNKSATDKTTFFAKIGDSEIEVKEDHYGRIQVGERKEPIYARPFKMLKRSLQDLSKSTPSLSAREESIQYMDASEVAEEVKEEPVNHHYDELGEPGKKQLLVKEFKVRGIRGSPKVIKIETQLVKGKSTSALNEPATITTIKTVEKQKPPVPPRPRPTTPTIIGKPSSPPTTPISLAMEATPLARAECSSIDGTSVPSTRATTPSSLICEGGSGKKIPPARPPPPRIATVTTKVTPTAITTTTVSSDTRPQTTTFKKPPKPQRPPPPKVSVTKTVTKMPIVSGSDKYSVYCQTDVNLSTDLLARIERVVSSGGGVYEGAPYKLARSRSGSFENVHSASPSCLPTFANKPTSSLFLTTFYDEPVCLRKGASLNESDLSKRISSLQIAEQEELPPLIPPKLGSSCCSGLGTLQRSRMSETDADSGDSVYYDCTRPDEYRSVTFAAEEDVRYYDRVTDESRSNSLSQNTPSFSVATNEANPDDSLPEKSDCLITKQSTLKSSRQRDPSLDSDSDWSDGPIPRPKPSPSILLKKRPLSTRTQRDPDSSSTDTDNHEPVPHSHPRKRIVKRSPIHSTNEPRIPEGFKRYQVSDSDEDTDDLLKRATEVQDQLRKLLSYRTKQLRVCLEAEMSSSTDADHDVIGRRTLPLQEEPVAEDQVDVEGVLDEGSSDSEEDKELTPPPSDPKEKARKHAANVAWEMANSEAIFVDALKLIVEDFKGAIDNAREERGDILVPNEVLDPILLYLPELLTFSSDLLDKLDARVKRYNIDHVIADVFVKIGQFLKLYSHYIKDYQTRCNYLEDARKRYPEFNQVMQQFEASPRCQKLTVVQHMLKPVQRIPQYRLLLRDYLRNLDEEHPDRANTETALQIVSQVADHANEAIKQGDKHAEMVRLQNSLITPRFNVFTPGRMLIKQGILEKHNRKTSQQKQVVLFTDCLVYMTQVQSTLNTFRLNRELPLAGLTVKRDEAFPKEFQVLSASKSFILIAQTSEEREEWIEAIQAAVNDYKRKRLTLVTPHEHNNQAILEGESIVQQAPVWTPDCRVTMCQNCQAGFTTFRRRHHCRACGRVVCGSCSKREAWLNFNGGSFERVCDSCVIKFPRERLKSSAGLPEVTPDTPTPDPSKCNNIIFFSRCLTFLWPPAVQTCRFGANNRSGVPVIVVTPPAKHECYEICGANDDGCTMSGYLKLFRKGGWKRYWYVLKKRVLFVYKASADVAPINRLPVLGYEVVDADDAKKADQQDLCFKLRHQGLEDVVLCAEDPETAAKWKQRIRDATQLEPTSPHEPSAS</sequence>
<feature type="compositionally biased region" description="Basic and acidic residues" evidence="9">
    <location>
        <begin position="72"/>
        <end position="83"/>
    </location>
</feature>
<feature type="domain" description="PH" evidence="10">
    <location>
        <begin position="1835"/>
        <end position="1929"/>
    </location>
</feature>
<protein>
    <submittedName>
        <fullName evidence="13">Uncharacterized protein</fullName>
    </submittedName>
</protein>
<evidence type="ECO:0000256" key="4">
    <source>
        <dbReference type="ARBA" id="ARBA00022723"/>
    </source>
</evidence>
<dbReference type="SMART" id="SM00064">
    <property type="entry name" value="FYVE"/>
    <property type="match status" value="1"/>
</dbReference>
<feature type="region of interest" description="Disordered" evidence="9">
    <location>
        <begin position="1119"/>
        <end position="1155"/>
    </location>
</feature>
<dbReference type="InterPro" id="IPR051092">
    <property type="entry name" value="FYVE_RhoGEF_PH"/>
</dbReference>
<evidence type="ECO:0000259" key="10">
    <source>
        <dbReference type="PROSITE" id="PS50003"/>
    </source>
</evidence>
<feature type="region of interest" description="Disordered" evidence="9">
    <location>
        <begin position="26"/>
        <end position="83"/>
    </location>
</feature>
<feature type="compositionally biased region" description="Low complexity" evidence="9">
    <location>
        <begin position="357"/>
        <end position="366"/>
    </location>
</feature>
<keyword evidence="3" id="KW-0344">Guanine-nucleotide releasing factor</keyword>